<protein>
    <submittedName>
        <fullName evidence="3">Penicillin-binding transpeptidase domain-containing protein</fullName>
    </submittedName>
</protein>
<dbReference type="SUPFAM" id="SSF56601">
    <property type="entry name" value="beta-lactamase/transpeptidase-like"/>
    <property type="match status" value="1"/>
</dbReference>
<organism evidence="3 4">
    <name type="scientific">Fodinibacter luteus</name>
    <dbReference type="NCBI Taxonomy" id="552064"/>
    <lineage>
        <taxon>Bacteria</taxon>
        <taxon>Bacillati</taxon>
        <taxon>Actinomycetota</taxon>
        <taxon>Actinomycetes</taxon>
        <taxon>Micrococcales</taxon>
        <taxon>Intrasporangiaceae</taxon>
        <taxon>Fodinibacter (ex Wang et al. 2009)</taxon>
    </lineage>
</organism>
<keyword evidence="4" id="KW-1185">Reference proteome</keyword>
<dbReference type="InterPro" id="IPR050515">
    <property type="entry name" value="Beta-lactam/transpept"/>
</dbReference>
<dbReference type="Pfam" id="PF21922">
    <property type="entry name" value="PBP_dimer_2"/>
    <property type="match status" value="1"/>
</dbReference>
<dbReference type="Gene3D" id="3.90.1310.10">
    <property type="entry name" value="Penicillin-binding protein 2a (Domain 2)"/>
    <property type="match status" value="1"/>
</dbReference>
<evidence type="ECO:0000259" key="2">
    <source>
        <dbReference type="Pfam" id="PF21922"/>
    </source>
</evidence>
<dbReference type="Proteomes" id="UP001500945">
    <property type="component" value="Unassembled WGS sequence"/>
</dbReference>
<dbReference type="Pfam" id="PF00905">
    <property type="entry name" value="Transpeptidase"/>
    <property type="match status" value="1"/>
</dbReference>
<dbReference type="InterPro" id="IPR012338">
    <property type="entry name" value="Beta-lactam/transpept-like"/>
</dbReference>
<sequence length="484" mass="50866">MNAPVRKLSLVVAALFGSLLVSTTLIQYVFAADLNARPDNRRTLLSTYARERGEILVGQTPVARSVPSDDQFKFQREYAQGPLYSHVTGFYSFYGAQGGLEQAENAMLSGSSDKLFYRRISDLFTGRRPQGATLETTLDPAVQEAADEGLEDIRGAAVALDPSTGAILAMVSHPNFDPNDVAGHDLDEVAENYEELNTDSSRPLVNRSIGGDLYPPGSVFKVVTAAAALSTGEYTEDTVVPGPAVLDLPQTDADLPNAFDGPCGPNDEVTMTEALAVSCNTAFARVGMDIGAEALQSQAAKFGFGDSISVPMRVTPSTVPAEMNLPQLAQASIGQYDVRATPIQMAMVAAGVANDGVVMQPYLVQSVIGSDLSVIESTDPQELSEAVTPDVAAQLNRMMVAVVEDGSGRRAQIDGVSVAGKTGTAQHGEGRKAHAWFISFAPADDPQIAVAVIAEDGGVAGNEAGGGAVAAPIARQMMEARLDR</sequence>
<evidence type="ECO:0000313" key="4">
    <source>
        <dbReference type="Proteomes" id="UP001500945"/>
    </source>
</evidence>
<dbReference type="Gene3D" id="3.40.710.10">
    <property type="entry name" value="DD-peptidase/beta-lactamase superfamily"/>
    <property type="match status" value="1"/>
</dbReference>
<evidence type="ECO:0000313" key="3">
    <source>
        <dbReference type="EMBL" id="GAA4404704.1"/>
    </source>
</evidence>
<dbReference type="RefSeq" id="WP_345204771.1">
    <property type="nucleotide sequence ID" value="NZ_BAABGM010000011.1"/>
</dbReference>
<dbReference type="PANTHER" id="PTHR30627">
    <property type="entry name" value="PEPTIDOGLYCAN D,D-TRANSPEPTIDASE"/>
    <property type="match status" value="1"/>
</dbReference>
<proteinExistence type="predicted"/>
<dbReference type="EMBL" id="BAABGM010000011">
    <property type="protein sequence ID" value="GAA4404704.1"/>
    <property type="molecule type" value="Genomic_DNA"/>
</dbReference>
<gene>
    <name evidence="3" type="ORF">GCM10023168_17690</name>
</gene>
<comment type="caution">
    <text evidence="3">The sequence shown here is derived from an EMBL/GenBank/DDBJ whole genome shotgun (WGS) entry which is preliminary data.</text>
</comment>
<dbReference type="PANTHER" id="PTHR30627:SF24">
    <property type="entry name" value="PENICILLIN-BINDING PROTEIN 4B"/>
    <property type="match status" value="1"/>
</dbReference>
<name>A0ABP8KEM7_9MICO</name>
<dbReference type="InterPro" id="IPR001460">
    <property type="entry name" value="PCN-bd_Tpept"/>
</dbReference>
<feature type="domain" description="Penicillin binding protein A dimerisation" evidence="2">
    <location>
        <begin position="52"/>
        <end position="133"/>
    </location>
</feature>
<accession>A0ABP8KEM7</accession>
<feature type="domain" description="Penicillin-binding protein transpeptidase" evidence="1">
    <location>
        <begin position="155"/>
        <end position="479"/>
    </location>
</feature>
<evidence type="ECO:0000259" key="1">
    <source>
        <dbReference type="Pfam" id="PF00905"/>
    </source>
</evidence>
<reference evidence="4" key="1">
    <citation type="journal article" date="2019" name="Int. J. Syst. Evol. Microbiol.">
        <title>The Global Catalogue of Microorganisms (GCM) 10K type strain sequencing project: providing services to taxonomists for standard genome sequencing and annotation.</title>
        <authorList>
            <consortium name="The Broad Institute Genomics Platform"/>
            <consortium name="The Broad Institute Genome Sequencing Center for Infectious Disease"/>
            <person name="Wu L."/>
            <person name="Ma J."/>
        </authorList>
    </citation>
    <scope>NUCLEOTIDE SEQUENCE [LARGE SCALE GENOMIC DNA]</scope>
    <source>
        <strain evidence="4">JCM 17809</strain>
    </source>
</reference>
<dbReference type="InterPro" id="IPR054120">
    <property type="entry name" value="PBPA_dimer"/>
</dbReference>